<dbReference type="KEGG" id="tpp:TPASS_0734"/>
<gene>
    <name evidence="8" type="primary">deoD</name>
    <name evidence="8" type="ordered locus">TPASS_0734</name>
</gene>
<dbReference type="HAMAP" id="MF_01627">
    <property type="entry name" value="Pur_nucleosid_phosp"/>
    <property type="match status" value="1"/>
</dbReference>
<dbReference type="SMR" id="A0A0H3BJU8"/>
<evidence type="ECO:0000256" key="2">
    <source>
        <dbReference type="ARBA" id="ARBA00011888"/>
    </source>
</evidence>
<dbReference type="NCBIfam" id="NF004489">
    <property type="entry name" value="PRK05819.1"/>
    <property type="match status" value="1"/>
</dbReference>
<dbReference type="Pfam" id="PF01048">
    <property type="entry name" value="PNP_UDP_1"/>
    <property type="match status" value="1"/>
</dbReference>
<evidence type="ECO:0000256" key="4">
    <source>
        <dbReference type="ARBA" id="ARBA00022676"/>
    </source>
</evidence>
<comment type="similarity">
    <text evidence="1">Belongs to the PNP/UDP phosphorylase family.</text>
</comment>
<evidence type="ECO:0000313" key="9">
    <source>
        <dbReference type="Proteomes" id="UP000001202"/>
    </source>
</evidence>
<reference evidence="8 9" key="1">
    <citation type="journal article" date="2008" name="BMC Microbiol.">
        <title>Complete genome sequence of Treponema pallidum ssp. pallidum strain SS14 determined with oligonucleotide arrays.</title>
        <authorList>
            <person name="Matejkova P."/>
            <person name="Strouhal M."/>
            <person name="Smajs D."/>
            <person name="Norris S.J."/>
            <person name="Palzkill T."/>
            <person name="Petrosino J.F."/>
            <person name="Sodergren E."/>
            <person name="Norton J.E."/>
            <person name="Singh J."/>
            <person name="Richmond T.A."/>
            <person name="Molla M.N."/>
            <person name="Albert T.J."/>
            <person name="Weinstock G.M."/>
        </authorList>
    </citation>
    <scope>NUCLEOTIDE SEQUENCE [LARGE SCALE GENOMIC DNA]</scope>
    <source>
        <strain evidence="8 9">SS14</strain>
    </source>
</reference>
<dbReference type="PANTHER" id="PTHR43691:SF11">
    <property type="entry name" value="FI09636P-RELATED"/>
    <property type="match status" value="1"/>
</dbReference>
<feature type="domain" description="Nucleoside phosphorylase" evidence="7">
    <location>
        <begin position="15"/>
        <end position="223"/>
    </location>
</feature>
<dbReference type="PROSITE" id="PS01232">
    <property type="entry name" value="PNP_UDP_1"/>
    <property type="match status" value="1"/>
</dbReference>
<proteinExistence type="inferred from homology"/>
<dbReference type="EC" id="2.4.2.3" evidence="2"/>
<dbReference type="CDD" id="cd09006">
    <property type="entry name" value="PNP_EcPNPI-like"/>
    <property type="match status" value="1"/>
</dbReference>
<comment type="catalytic activity">
    <reaction evidence="6">
        <text>uridine + phosphate = alpha-D-ribose 1-phosphate + uracil</text>
        <dbReference type="Rhea" id="RHEA:24388"/>
        <dbReference type="ChEBI" id="CHEBI:16704"/>
        <dbReference type="ChEBI" id="CHEBI:17568"/>
        <dbReference type="ChEBI" id="CHEBI:43474"/>
        <dbReference type="ChEBI" id="CHEBI:57720"/>
        <dbReference type="EC" id="2.4.2.3"/>
    </reaction>
</comment>
<name>A0A0H3BJU8_TREPS</name>
<dbReference type="GO" id="GO:0004731">
    <property type="term" value="F:purine-nucleoside phosphorylase activity"/>
    <property type="evidence" value="ECO:0007669"/>
    <property type="project" value="InterPro"/>
</dbReference>
<dbReference type="GO" id="GO:0006152">
    <property type="term" value="P:purine nucleoside catabolic process"/>
    <property type="evidence" value="ECO:0007669"/>
    <property type="project" value="TreeGrafter"/>
</dbReference>
<accession>A0A0H3BJU8</accession>
<dbReference type="GeneID" id="93876502"/>
<dbReference type="InterPro" id="IPR004402">
    <property type="entry name" value="DeoD-type"/>
</dbReference>
<evidence type="ECO:0000313" key="8">
    <source>
        <dbReference type="EMBL" id="ACD71152.1"/>
    </source>
</evidence>
<dbReference type="EMBL" id="CP000805">
    <property type="protein sequence ID" value="ACD71152.1"/>
    <property type="molecule type" value="Genomic_DNA"/>
</dbReference>
<dbReference type="PATRIC" id="fig|455434.6.peg.724"/>
<dbReference type="PANTHER" id="PTHR43691">
    <property type="entry name" value="URIDINE PHOSPHORYLASE"/>
    <property type="match status" value="1"/>
</dbReference>
<evidence type="ECO:0000256" key="6">
    <source>
        <dbReference type="ARBA" id="ARBA00048447"/>
    </source>
</evidence>
<dbReference type="NCBIfam" id="TIGR00107">
    <property type="entry name" value="deoD"/>
    <property type="match status" value="1"/>
</dbReference>
<evidence type="ECO:0000256" key="3">
    <source>
        <dbReference type="ARBA" id="ARBA00021980"/>
    </source>
</evidence>
<keyword evidence="5" id="KW-0808">Transferase</keyword>
<evidence type="ECO:0000256" key="5">
    <source>
        <dbReference type="ARBA" id="ARBA00022679"/>
    </source>
</evidence>
<dbReference type="AlphaFoldDB" id="A0A0H3BJU8"/>
<dbReference type="InterPro" id="IPR018016">
    <property type="entry name" value="Nucleoside_phosphorylase_CS"/>
</dbReference>
<dbReference type="GO" id="GO:0005829">
    <property type="term" value="C:cytosol"/>
    <property type="evidence" value="ECO:0007669"/>
    <property type="project" value="TreeGrafter"/>
</dbReference>
<evidence type="ECO:0000256" key="1">
    <source>
        <dbReference type="ARBA" id="ARBA00010456"/>
    </source>
</evidence>
<dbReference type="Gene3D" id="3.40.50.1580">
    <property type="entry name" value="Nucleoside phosphorylase domain"/>
    <property type="match status" value="1"/>
</dbReference>
<dbReference type="SUPFAM" id="SSF53167">
    <property type="entry name" value="Purine and uridine phosphorylases"/>
    <property type="match status" value="1"/>
</dbReference>
<dbReference type="Proteomes" id="UP000001202">
    <property type="component" value="Chromosome"/>
</dbReference>
<dbReference type="InterPro" id="IPR035994">
    <property type="entry name" value="Nucleoside_phosphorylase_sf"/>
</dbReference>
<sequence>MSIHLGAKGEDIAPRVLLPGDPLRARFVAERFFHNAYCYNEVRGMLGFTGTYKGVRVSVQGTGMGLPSHSIYVTELFQDYGVQKAIRVGTAGGLQEEVALKSVVCALGAATDSAINARRFSGMHFAPTASWSLLRTAVSVADEMGTGVQVGNVISSDVFYDESGSWRLWARYGVLAVEMETAELYTLAAKFRREALSILTISDHLVTGAVTSAQERERSFTQMIEIALEAIIQ</sequence>
<keyword evidence="4" id="KW-0328">Glycosyltransferase</keyword>
<evidence type="ECO:0000259" key="7">
    <source>
        <dbReference type="Pfam" id="PF01048"/>
    </source>
</evidence>
<dbReference type="InterPro" id="IPR000845">
    <property type="entry name" value="Nucleoside_phosphorylase_d"/>
</dbReference>
<organism evidence="8 9">
    <name type="scientific">Treponema pallidum subsp. pallidum (strain SS14)</name>
    <dbReference type="NCBI Taxonomy" id="455434"/>
    <lineage>
        <taxon>Bacteria</taxon>
        <taxon>Pseudomonadati</taxon>
        <taxon>Spirochaetota</taxon>
        <taxon>Spirochaetia</taxon>
        <taxon>Spirochaetales</taxon>
        <taxon>Treponemataceae</taxon>
        <taxon>Treponema</taxon>
    </lineage>
</organism>
<dbReference type="GO" id="GO:0004850">
    <property type="term" value="F:uridine phosphorylase activity"/>
    <property type="evidence" value="ECO:0007669"/>
    <property type="project" value="UniProtKB-EC"/>
</dbReference>
<dbReference type="RefSeq" id="WP_010882179.1">
    <property type="nucleotide sequence ID" value="NC_010741.1"/>
</dbReference>
<protein>
    <recommendedName>
        <fullName evidence="3">Uridine phosphorylase</fullName>
        <ecNumber evidence="2">2.4.2.3</ecNumber>
    </recommendedName>
</protein>